<dbReference type="Proteomes" id="UP000307999">
    <property type="component" value="Unassembled WGS sequence"/>
</dbReference>
<dbReference type="PROSITE" id="PS00491">
    <property type="entry name" value="PROLINE_PEPTIDASE"/>
    <property type="match status" value="1"/>
</dbReference>
<evidence type="ECO:0000256" key="11">
    <source>
        <dbReference type="ARBA" id="ARBA00075356"/>
    </source>
</evidence>
<organism evidence="15 16">
    <name type="scientific">Thalassotalea mangrovi</name>
    <dbReference type="NCBI Taxonomy" id="2572245"/>
    <lineage>
        <taxon>Bacteria</taxon>
        <taxon>Pseudomonadati</taxon>
        <taxon>Pseudomonadota</taxon>
        <taxon>Gammaproteobacteria</taxon>
        <taxon>Alteromonadales</taxon>
        <taxon>Colwelliaceae</taxon>
        <taxon>Thalassotalea</taxon>
    </lineage>
</organism>
<dbReference type="Pfam" id="PF05195">
    <property type="entry name" value="AMP_N"/>
    <property type="match status" value="1"/>
</dbReference>
<keyword evidence="5" id="KW-0645">Protease</keyword>
<evidence type="ECO:0000256" key="6">
    <source>
        <dbReference type="ARBA" id="ARBA00022723"/>
    </source>
</evidence>
<dbReference type="AlphaFoldDB" id="A0A4U1BCE8"/>
<evidence type="ECO:0000256" key="10">
    <source>
        <dbReference type="ARBA" id="ARBA00069363"/>
    </source>
</evidence>
<evidence type="ECO:0000256" key="2">
    <source>
        <dbReference type="ARBA" id="ARBA00001936"/>
    </source>
</evidence>
<dbReference type="PANTHER" id="PTHR43226:SF4">
    <property type="entry name" value="XAA-PRO AMINOPEPTIDASE 3"/>
    <property type="match status" value="1"/>
</dbReference>
<dbReference type="OrthoDB" id="9806388at2"/>
<keyword evidence="15" id="KW-0031">Aminopeptidase</keyword>
<dbReference type="CDD" id="cd01087">
    <property type="entry name" value="Prolidase"/>
    <property type="match status" value="1"/>
</dbReference>
<proteinExistence type="inferred from homology"/>
<dbReference type="Pfam" id="PF00557">
    <property type="entry name" value="Peptidase_M24"/>
    <property type="match status" value="1"/>
</dbReference>
<evidence type="ECO:0000256" key="3">
    <source>
        <dbReference type="ARBA" id="ARBA00008766"/>
    </source>
</evidence>
<evidence type="ECO:0000256" key="5">
    <source>
        <dbReference type="ARBA" id="ARBA00022670"/>
    </source>
</evidence>
<keyword evidence="8" id="KW-0482">Metalloprotease</keyword>
<evidence type="ECO:0000256" key="1">
    <source>
        <dbReference type="ARBA" id="ARBA00001424"/>
    </source>
</evidence>
<dbReference type="InterPro" id="IPR001131">
    <property type="entry name" value="Peptidase_M24B_aminopep-P_CS"/>
</dbReference>
<dbReference type="FunFam" id="3.90.230.10:FF:000002">
    <property type="entry name" value="Xaa-Pro aminopeptidase 3"/>
    <property type="match status" value="1"/>
</dbReference>
<dbReference type="NCBIfam" id="NF008131">
    <property type="entry name" value="PRK10879.1"/>
    <property type="match status" value="1"/>
</dbReference>
<evidence type="ECO:0000313" key="15">
    <source>
        <dbReference type="EMBL" id="TKB47711.1"/>
    </source>
</evidence>
<keyword evidence="7 15" id="KW-0378">Hydrolase</keyword>
<evidence type="ECO:0000313" key="16">
    <source>
        <dbReference type="Proteomes" id="UP000307999"/>
    </source>
</evidence>
<dbReference type="GO" id="GO:0005829">
    <property type="term" value="C:cytosol"/>
    <property type="evidence" value="ECO:0007669"/>
    <property type="project" value="TreeGrafter"/>
</dbReference>
<name>A0A4U1BCE8_9GAMM</name>
<gene>
    <name evidence="15" type="primary">pepP</name>
    <name evidence="15" type="ORF">E8M12_00765</name>
</gene>
<dbReference type="EMBL" id="SWDB01000002">
    <property type="protein sequence ID" value="TKB47711.1"/>
    <property type="molecule type" value="Genomic_DNA"/>
</dbReference>
<dbReference type="PANTHER" id="PTHR43226">
    <property type="entry name" value="XAA-PRO AMINOPEPTIDASE 3"/>
    <property type="match status" value="1"/>
</dbReference>
<keyword evidence="9" id="KW-0464">Manganese</keyword>
<dbReference type="GO" id="GO:0030145">
    <property type="term" value="F:manganese ion binding"/>
    <property type="evidence" value="ECO:0007669"/>
    <property type="project" value="InterPro"/>
</dbReference>
<comment type="catalytic activity">
    <reaction evidence="1">
        <text>Release of any N-terminal amino acid, including proline, that is linked to proline, even from a dipeptide or tripeptide.</text>
        <dbReference type="EC" id="3.4.11.9"/>
    </reaction>
</comment>
<dbReference type="Gene3D" id="3.40.350.10">
    <property type="entry name" value="Creatinase/prolidase N-terminal domain"/>
    <property type="match status" value="1"/>
</dbReference>
<dbReference type="GO" id="GO:0006508">
    <property type="term" value="P:proteolysis"/>
    <property type="evidence" value="ECO:0007669"/>
    <property type="project" value="UniProtKB-KW"/>
</dbReference>
<dbReference type="InterPro" id="IPR007865">
    <property type="entry name" value="Aminopep_P_N"/>
</dbReference>
<dbReference type="EC" id="3.4.11.9" evidence="4"/>
<evidence type="ECO:0000256" key="13">
    <source>
        <dbReference type="RuleBase" id="RU000590"/>
    </source>
</evidence>
<comment type="similarity">
    <text evidence="3 13">Belongs to the peptidase M24B family.</text>
</comment>
<dbReference type="GO" id="GO:0070006">
    <property type="term" value="F:metalloaminopeptidase activity"/>
    <property type="evidence" value="ECO:0007669"/>
    <property type="project" value="InterPro"/>
</dbReference>
<dbReference type="SMART" id="SM01011">
    <property type="entry name" value="AMP_N"/>
    <property type="match status" value="1"/>
</dbReference>
<evidence type="ECO:0000259" key="14">
    <source>
        <dbReference type="SMART" id="SM01011"/>
    </source>
</evidence>
<dbReference type="SUPFAM" id="SSF53092">
    <property type="entry name" value="Creatinase/prolidase N-terminal domain"/>
    <property type="match status" value="1"/>
</dbReference>
<protein>
    <recommendedName>
        <fullName evidence="10">Xaa-Pro aminopeptidase</fullName>
        <ecNumber evidence="4">3.4.11.9</ecNumber>
    </recommendedName>
    <alternativeName>
        <fullName evidence="11">Aminopeptidase P II</fullName>
    </alternativeName>
    <alternativeName>
        <fullName evidence="12">X-Pro aminopeptidase</fullName>
    </alternativeName>
</protein>
<sequence>MNKTHIDVSEYQQRRYRLLAQMPANSVALIPAAKEVTRSRDTEFLFCQDKDFFFLSGFYEPDALLVLIKGDDATTAEQVASNLDSNETILFCRDKDPHAEVWQGRRVGPEDAQSQYGFEHAYGLSELEQVLPMYLNGRQSVYFAQGLQKSFDEMVFAILDILRNGVKQGFVAPTTLCDIRPQLAEMRLIKSAAELDIMRSANQISGNAHQRAMKFCQPGKFEYQVEAEILHEFASNGARTAAYGSIVGGGENATILHYTDNQDVLLDGELLLIDAGAELCGYAADITRTFPVNGKFSEEQATLYNLVLESQIAAINTIKPGSNFALANDAANEVLTRGLHQLGILKGDLEQLIADNACKQYFIHGLGHWLGLDVHDVGDYQMDENRRQLRPFEPGMVMTIEPGIYIDAEADVDERWKGIGIRIEDNILVTEDGHENLTVNAPKTIADIEALMAS</sequence>
<feature type="domain" description="Aminopeptidase P N-terminal" evidence="14">
    <location>
        <begin position="6"/>
        <end position="152"/>
    </location>
</feature>
<dbReference type="InterPro" id="IPR000994">
    <property type="entry name" value="Pept_M24"/>
</dbReference>
<evidence type="ECO:0000256" key="12">
    <source>
        <dbReference type="ARBA" id="ARBA00081411"/>
    </source>
</evidence>
<dbReference type="SUPFAM" id="SSF55920">
    <property type="entry name" value="Creatinase/aminopeptidase"/>
    <property type="match status" value="1"/>
</dbReference>
<comment type="caution">
    <text evidence="15">The sequence shown here is derived from an EMBL/GenBank/DDBJ whole genome shotgun (WGS) entry which is preliminary data.</text>
</comment>
<evidence type="ECO:0000256" key="8">
    <source>
        <dbReference type="ARBA" id="ARBA00023049"/>
    </source>
</evidence>
<comment type="cofactor">
    <cofactor evidence="2">
        <name>Mn(2+)</name>
        <dbReference type="ChEBI" id="CHEBI:29035"/>
    </cofactor>
</comment>
<reference evidence="15 16" key="1">
    <citation type="submission" date="2019-04" db="EMBL/GenBank/DDBJ databases">
        <title>Thalassotalea guangxiensis sp. nov., isolated from sediment of the coastal wetland.</title>
        <authorList>
            <person name="Zheng S."/>
            <person name="Zhang D."/>
        </authorList>
    </citation>
    <scope>NUCLEOTIDE SEQUENCE [LARGE SCALE GENOMIC DNA]</scope>
    <source>
        <strain evidence="15 16">ZS-4</strain>
    </source>
</reference>
<dbReference type="InterPro" id="IPR029149">
    <property type="entry name" value="Creatin/AminoP/Spt16_N"/>
</dbReference>
<accession>A0A4U1BCE8</accession>
<keyword evidence="6 13" id="KW-0479">Metal-binding</keyword>
<evidence type="ECO:0000256" key="4">
    <source>
        <dbReference type="ARBA" id="ARBA00012574"/>
    </source>
</evidence>
<evidence type="ECO:0000256" key="9">
    <source>
        <dbReference type="ARBA" id="ARBA00023211"/>
    </source>
</evidence>
<evidence type="ECO:0000256" key="7">
    <source>
        <dbReference type="ARBA" id="ARBA00022801"/>
    </source>
</evidence>
<dbReference type="Gene3D" id="3.90.230.10">
    <property type="entry name" value="Creatinase/methionine aminopeptidase superfamily"/>
    <property type="match status" value="1"/>
</dbReference>
<dbReference type="InterPro" id="IPR052433">
    <property type="entry name" value="X-Pro_dipept-like"/>
</dbReference>
<dbReference type="InterPro" id="IPR036005">
    <property type="entry name" value="Creatinase/aminopeptidase-like"/>
</dbReference>
<dbReference type="RefSeq" id="WP_136734159.1">
    <property type="nucleotide sequence ID" value="NZ_SWDB01000002.1"/>
</dbReference>
<keyword evidence="16" id="KW-1185">Reference proteome</keyword>